<gene>
    <name evidence="1" type="ORF">GCM10025868_10330</name>
</gene>
<dbReference type="EMBL" id="BSUZ01000001">
    <property type="protein sequence ID" value="GMA85783.1"/>
    <property type="molecule type" value="Genomic_DNA"/>
</dbReference>
<sequence>MFGLFPSVLADESLLEASDAWLAAHPDAVAALRRLVSENRDAVARALRVQARDHEA</sequence>
<dbReference type="Proteomes" id="UP001157017">
    <property type="component" value="Unassembled WGS sequence"/>
</dbReference>
<evidence type="ECO:0000313" key="1">
    <source>
        <dbReference type="EMBL" id="GMA85783.1"/>
    </source>
</evidence>
<proteinExistence type="predicted"/>
<comment type="caution">
    <text evidence="1">The sequence shown here is derived from an EMBL/GenBank/DDBJ whole genome shotgun (WGS) entry which is preliminary data.</text>
</comment>
<keyword evidence="2" id="KW-1185">Reference proteome</keyword>
<evidence type="ECO:0000313" key="2">
    <source>
        <dbReference type="Proteomes" id="UP001157017"/>
    </source>
</evidence>
<organism evidence="1 2">
    <name type="scientific">Angustibacter aerolatus</name>
    <dbReference type="NCBI Taxonomy" id="1162965"/>
    <lineage>
        <taxon>Bacteria</taxon>
        <taxon>Bacillati</taxon>
        <taxon>Actinomycetota</taxon>
        <taxon>Actinomycetes</taxon>
        <taxon>Kineosporiales</taxon>
        <taxon>Kineosporiaceae</taxon>
    </lineage>
</organism>
<name>A0ABQ6JCA6_9ACTN</name>
<reference evidence="2" key="1">
    <citation type="journal article" date="2019" name="Int. J. Syst. Evol. Microbiol.">
        <title>The Global Catalogue of Microorganisms (GCM) 10K type strain sequencing project: providing services to taxonomists for standard genome sequencing and annotation.</title>
        <authorList>
            <consortium name="The Broad Institute Genomics Platform"/>
            <consortium name="The Broad Institute Genome Sequencing Center for Infectious Disease"/>
            <person name="Wu L."/>
            <person name="Ma J."/>
        </authorList>
    </citation>
    <scope>NUCLEOTIDE SEQUENCE [LARGE SCALE GENOMIC DNA]</scope>
    <source>
        <strain evidence="2">NBRC 108730</strain>
    </source>
</reference>
<protein>
    <submittedName>
        <fullName evidence="1">Uncharacterized protein</fullName>
    </submittedName>
</protein>
<accession>A0ABQ6JCA6</accession>